<dbReference type="InterPro" id="IPR016181">
    <property type="entry name" value="Acyl_CoA_acyltransferase"/>
</dbReference>
<dbReference type="OrthoDB" id="417768at2759"/>
<dbReference type="InterPro" id="IPR051531">
    <property type="entry name" value="N-acetyltransferase"/>
</dbReference>
<protein>
    <recommendedName>
        <fullName evidence="5">N-acetyltransferase domain-containing protein</fullName>
    </recommendedName>
</protein>
<keyword evidence="2" id="KW-0012">Acyltransferase</keyword>
<dbReference type="Proteomes" id="UP000186817">
    <property type="component" value="Unassembled WGS sequence"/>
</dbReference>
<dbReference type="SUPFAM" id="SSF55729">
    <property type="entry name" value="Acyl-CoA N-acyltransferases (Nat)"/>
    <property type="match status" value="1"/>
</dbReference>
<evidence type="ECO:0000256" key="2">
    <source>
        <dbReference type="ARBA" id="ARBA00023315"/>
    </source>
</evidence>
<dbReference type="Gene3D" id="3.40.630.30">
    <property type="match status" value="1"/>
</dbReference>
<accession>A0A1Q9E5Q1</accession>
<evidence type="ECO:0000313" key="7">
    <source>
        <dbReference type="Proteomes" id="UP000186817"/>
    </source>
</evidence>
<dbReference type="GO" id="GO:0016747">
    <property type="term" value="F:acyltransferase activity, transferring groups other than amino-acyl groups"/>
    <property type="evidence" value="ECO:0007669"/>
    <property type="project" value="InterPro"/>
</dbReference>
<organism evidence="6 7">
    <name type="scientific">Symbiodinium microadriaticum</name>
    <name type="common">Dinoflagellate</name>
    <name type="synonym">Zooxanthella microadriatica</name>
    <dbReference type="NCBI Taxonomy" id="2951"/>
    <lineage>
        <taxon>Eukaryota</taxon>
        <taxon>Sar</taxon>
        <taxon>Alveolata</taxon>
        <taxon>Dinophyceae</taxon>
        <taxon>Suessiales</taxon>
        <taxon>Symbiodiniaceae</taxon>
        <taxon>Symbiodinium</taxon>
    </lineage>
</organism>
<comment type="caution">
    <text evidence="6">The sequence shown here is derived from an EMBL/GenBank/DDBJ whole genome shotgun (WGS) entry which is preliminary data.</text>
</comment>
<proteinExistence type="inferred from homology"/>
<evidence type="ECO:0000256" key="3">
    <source>
        <dbReference type="ARBA" id="ARBA00038502"/>
    </source>
</evidence>
<reference evidence="6 7" key="1">
    <citation type="submission" date="2016-02" db="EMBL/GenBank/DDBJ databases">
        <title>Genome analysis of coral dinoflagellate symbionts highlights evolutionary adaptations to a symbiotic lifestyle.</title>
        <authorList>
            <person name="Aranda M."/>
            <person name="Li Y."/>
            <person name="Liew Y.J."/>
            <person name="Baumgarten S."/>
            <person name="Simakov O."/>
            <person name="Wilson M."/>
            <person name="Piel J."/>
            <person name="Ashoor H."/>
            <person name="Bougouffa S."/>
            <person name="Bajic V.B."/>
            <person name="Ryu T."/>
            <person name="Ravasi T."/>
            <person name="Bayer T."/>
            <person name="Micklem G."/>
            <person name="Kim H."/>
            <person name="Bhak J."/>
            <person name="Lajeunesse T.C."/>
            <person name="Voolstra C.R."/>
        </authorList>
    </citation>
    <scope>NUCLEOTIDE SEQUENCE [LARGE SCALE GENOMIC DNA]</scope>
    <source>
        <strain evidence="6 7">CCMP2467</strain>
    </source>
</reference>
<name>A0A1Q9E5Q1_SYMMI</name>
<keyword evidence="7" id="KW-1185">Reference proteome</keyword>
<evidence type="ECO:0000256" key="1">
    <source>
        <dbReference type="ARBA" id="ARBA00022679"/>
    </source>
</evidence>
<keyword evidence="1" id="KW-0808">Transferase</keyword>
<comment type="similarity">
    <text evidence="3">Belongs to the acetyltransferase family. RimJ subfamily.</text>
</comment>
<evidence type="ECO:0000256" key="4">
    <source>
        <dbReference type="SAM" id="MobiDB-lite"/>
    </source>
</evidence>
<gene>
    <name evidence="6" type="ORF">AK812_SmicGene14368</name>
</gene>
<feature type="region of interest" description="Disordered" evidence="4">
    <location>
        <begin position="1"/>
        <end position="34"/>
    </location>
</feature>
<dbReference type="PANTHER" id="PTHR43792:SF8">
    <property type="entry name" value="[RIBOSOMAL PROTEIN US5]-ALANINE N-ACETYLTRANSFERASE"/>
    <property type="match status" value="1"/>
</dbReference>
<evidence type="ECO:0000313" key="6">
    <source>
        <dbReference type="EMBL" id="OLQ02754.1"/>
    </source>
</evidence>
<dbReference type="Pfam" id="PF13302">
    <property type="entry name" value="Acetyltransf_3"/>
    <property type="match status" value="1"/>
</dbReference>
<dbReference type="AlphaFoldDB" id="A0A1Q9E5Q1"/>
<evidence type="ECO:0000259" key="5">
    <source>
        <dbReference type="Pfam" id="PF13302"/>
    </source>
</evidence>
<sequence>MDEPDKLSDWSPCGDQEAADEEEPHPTTPAARASVSQAIRLLAFEEEKSEASNFEDSQRHPQRLVLSLLEASETSAEALDNAFQMECVNEPYVQHLQKKMENAQKLKDTPDIAAAIQHALNELKQAVPLQKVIAETVMRTSRVAPIPCDRGDRTAKRSRWSVEVREHYTLGNGELRCAILSDIYRDTLTSMERWAKSLGWGSAFPAVAEHMIPEGQPTPAAMADIRVDDPANAIPLLKDLEQHYQAGHFAILPSGKNLDDGVEFKVYVSTAMRGQQIFYVKRTSDVREALPREAAVAWLRLALDFREIAALKEAVSKTGSIEEEQLNPFKVTKDQTKVLSQCFARMGWKLKHTADEAKKFAKGGVRPGKIETVNDTMEAQEKLFSDATGLLKKWGARIAVVKASTSGYAVTKPLPPHWQGPYTPDRARQWMCDLIDEPMTTLLFAVSKEHGAGDTERSGDEDDALKMASDSIVGLVIAFELAVEGSDFQKDIRLGYLLSERFWGQGFASELVRGFVSWCRQFNGTDTRQIASIIGGVARTNVASKRVLVKNGFQSISSGSPLTDGEDEPEEEEFHLQLIC</sequence>
<dbReference type="EMBL" id="LSRX01000255">
    <property type="protein sequence ID" value="OLQ02754.1"/>
    <property type="molecule type" value="Genomic_DNA"/>
</dbReference>
<dbReference type="InterPro" id="IPR000182">
    <property type="entry name" value="GNAT_dom"/>
</dbReference>
<feature type="domain" description="N-acetyltransferase" evidence="5">
    <location>
        <begin position="417"/>
        <end position="554"/>
    </location>
</feature>
<dbReference type="PANTHER" id="PTHR43792">
    <property type="entry name" value="GNAT FAMILY, PUTATIVE (AFU_ORTHOLOGUE AFUA_3G00765)-RELATED-RELATED"/>
    <property type="match status" value="1"/>
</dbReference>